<name>A0ABX0HDE2_9BACT</name>
<feature type="chain" id="PRO_5047189649" evidence="1">
    <location>
        <begin position="20"/>
        <end position="314"/>
    </location>
</feature>
<evidence type="ECO:0000259" key="2">
    <source>
        <dbReference type="Pfam" id="PF13349"/>
    </source>
</evidence>
<dbReference type="Pfam" id="PF13349">
    <property type="entry name" value="DUF4097"/>
    <property type="match status" value="1"/>
</dbReference>
<keyword evidence="1" id="KW-0732">Signal</keyword>
<evidence type="ECO:0000313" key="4">
    <source>
        <dbReference type="Proteomes" id="UP000649799"/>
    </source>
</evidence>
<dbReference type="InterPro" id="IPR025164">
    <property type="entry name" value="Toastrack_DUF4097"/>
</dbReference>
<evidence type="ECO:0000256" key="1">
    <source>
        <dbReference type="SAM" id="SignalP"/>
    </source>
</evidence>
<keyword evidence="4" id="KW-1185">Reference proteome</keyword>
<dbReference type="Gene3D" id="2.160.20.120">
    <property type="match status" value="1"/>
</dbReference>
<dbReference type="Proteomes" id="UP000649799">
    <property type="component" value="Unassembled WGS sequence"/>
</dbReference>
<feature type="domain" description="DUF4097" evidence="2">
    <location>
        <begin position="117"/>
        <end position="204"/>
    </location>
</feature>
<proteinExistence type="predicted"/>
<dbReference type="PROSITE" id="PS51257">
    <property type="entry name" value="PROKAR_LIPOPROTEIN"/>
    <property type="match status" value="1"/>
</dbReference>
<dbReference type="RefSeq" id="WP_166151750.1">
    <property type="nucleotide sequence ID" value="NZ_JAANYN010000019.1"/>
</dbReference>
<organism evidence="3 4">
    <name type="scientific">Cyclobacterium plantarum</name>
    <dbReference type="NCBI Taxonomy" id="2716263"/>
    <lineage>
        <taxon>Bacteria</taxon>
        <taxon>Pseudomonadati</taxon>
        <taxon>Bacteroidota</taxon>
        <taxon>Cytophagia</taxon>
        <taxon>Cytophagales</taxon>
        <taxon>Cyclobacteriaceae</taxon>
        <taxon>Cyclobacterium</taxon>
    </lineage>
</organism>
<sequence length="314" mass="33419">MNKSRFALLLLAISSCLIGCNPLPMETISDLETSYEGIKKVTVNGGALEISYTGGEDTDKVYLSAYITSTDPDLEGVVFNRSGDELIVEFDPDIDFSFFFGNRVKGFISMTGPSEMALDMHSSSGKMEVNNVRHEFIELRGSSGKIEASNLESPNLHVKISSGKADLENIQGDLNLELSSGMGSLQGMKGNVRFKGSSGLVKISDVNGLVTGEMSSGKADLESVESLGAISISSGMLSAVNCGLGKETQLSASSGYMKIETISDLNKYNFDFKVGSGRLSIGDRSSSEDLIIDHGAETTIKGKLQSGRLDIQGS</sequence>
<comment type="caution">
    <text evidence="3">The sequence shown here is derived from an EMBL/GenBank/DDBJ whole genome shotgun (WGS) entry which is preliminary data.</text>
</comment>
<accession>A0ABX0HDE2</accession>
<gene>
    <name evidence="3" type="ORF">G9Q97_24160</name>
</gene>
<evidence type="ECO:0000313" key="3">
    <source>
        <dbReference type="EMBL" id="NHE59910.1"/>
    </source>
</evidence>
<feature type="signal peptide" evidence="1">
    <location>
        <begin position="1"/>
        <end position="19"/>
    </location>
</feature>
<reference evidence="3 4" key="1">
    <citation type="submission" date="2020-03" db="EMBL/GenBank/DDBJ databases">
        <title>Cyclobacterium plantarum sp. nov., a marine bacterium isolated from a coastal-marine wetland.</title>
        <authorList>
            <person name="Sanchez-Porro C."/>
            <person name="Ventosa A."/>
            <person name="Amoozegar M."/>
        </authorList>
    </citation>
    <scope>NUCLEOTIDE SEQUENCE [LARGE SCALE GENOMIC DNA]</scope>
    <source>
        <strain evidence="3 4">GBPx2</strain>
    </source>
</reference>
<dbReference type="EMBL" id="JAANYN010000019">
    <property type="protein sequence ID" value="NHE59910.1"/>
    <property type="molecule type" value="Genomic_DNA"/>
</dbReference>
<protein>
    <submittedName>
        <fullName evidence="3">DUF4097 domain-containing protein</fullName>
    </submittedName>
</protein>